<evidence type="ECO:0000313" key="1">
    <source>
        <dbReference type="EMBL" id="KAJ4842304.1"/>
    </source>
</evidence>
<dbReference type="Proteomes" id="UP001141552">
    <property type="component" value="Unassembled WGS sequence"/>
</dbReference>
<gene>
    <name evidence="1" type="ORF">Tsubulata_033575</name>
</gene>
<feature type="non-terminal residue" evidence="1">
    <location>
        <position position="1"/>
    </location>
</feature>
<reference evidence="1" key="1">
    <citation type="submission" date="2022-02" db="EMBL/GenBank/DDBJ databases">
        <authorList>
            <person name="Henning P.M."/>
            <person name="McCubbin A.G."/>
            <person name="Shore J.S."/>
        </authorList>
    </citation>
    <scope>NUCLEOTIDE SEQUENCE</scope>
    <source>
        <strain evidence="1">F60SS</strain>
        <tissue evidence="1">Leaves</tissue>
    </source>
</reference>
<feature type="non-terminal residue" evidence="1">
    <location>
        <position position="72"/>
    </location>
</feature>
<dbReference type="EMBL" id="JAKUCV010002524">
    <property type="protein sequence ID" value="KAJ4842304.1"/>
    <property type="molecule type" value="Genomic_DNA"/>
</dbReference>
<accession>A0A9Q0G4S3</accession>
<organism evidence="1 2">
    <name type="scientific">Turnera subulata</name>
    <dbReference type="NCBI Taxonomy" id="218843"/>
    <lineage>
        <taxon>Eukaryota</taxon>
        <taxon>Viridiplantae</taxon>
        <taxon>Streptophyta</taxon>
        <taxon>Embryophyta</taxon>
        <taxon>Tracheophyta</taxon>
        <taxon>Spermatophyta</taxon>
        <taxon>Magnoliopsida</taxon>
        <taxon>eudicotyledons</taxon>
        <taxon>Gunneridae</taxon>
        <taxon>Pentapetalae</taxon>
        <taxon>rosids</taxon>
        <taxon>fabids</taxon>
        <taxon>Malpighiales</taxon>
        <taxon>Passifloraceae</taxon>
        <taxon>Turnera</taxon>
    </lineage>
</organism>
<reference evidence="1" key="2">
    <citation type="journal article" date="2023" name="Plants (Basel)">
        <title>Annotation of the Turnera subulata (Passifloraceae) Draft Genome Reveals the S-Locus Evolved after the Divergence of Turneroideae from Passifloroideae in a Stepwise Manner.</title>
        <authorList>
            <person name="Henning P.M."/>
            <person name="Roalson E.H."/>
            <person name="Mir W."/>
            <person name="McCubbin A.G."/>
            <person name="Shore J.S."/>
        </authorList>
    </citation>
    <scope>NUCLEOTIDE SEQUENCE</scope>
    <source>
        <strain evidence="1">F60SS</strain>
    </source>
</reference>
<name>A0A9Q0G4S3_9ROSI</name>
<protein>
    <submittedName>
        <fullName evidence="1">Uncharacterized protein</fullName>
    </submittedName>
</protein>
<evidence type="ECO:0000313" key="2">
    <source>
        <dbReference type="Proteomes" id="UP001141552"/>
    </source>
</evidence>
<dbReference type="AlphaFoldDB" id="A0A9Q0G4S3"/>
<sequence>QDTGIGPTLSLATGLSITNYSLYINGWILENGNERVYNGGDVEMLESPSFIPGHHPKITSEYRHDASASGMR</sequence>
<proteinExistence type="predicted"/>
<comment type="caution">
    <text evidence="1">The sequence shown here is derived from an EMBL/GenBank/DDBJ whole genome shotgun (WGS) entry which is preliminary data.</text>
</comment>
<keyword evidence="2" id="KW-1185">Reference proteome</keyword>